<organism evidence="1 2">
    <name type="scientific">Halorubrum lipolyticum DSM 21995</name>
    <dbReference type="NCBI Taxonomy" id="1227482"/>
    <lineage>
        <taxon>Archaea</taxon>
        <taxon>Methanobacteriati</taxon>
        <taxon>Methanobacteriota</taxon>
        <taxon>Stenosarchaea group</taxon>
        <taxon>Halobacteria</taxon>
        <taxon>Halobacteriales</taxon>
        <taxon>Haloferacaceae</taxon>
        <taxon>Halorubrum</taxon>
    </lineage>
</organism>
<dbReference type="AlphaFoldDB" id="M0P0J0"/>
<comment type="caution">
    <text evidence="1">The sequence shown here is derived from an EMBL/GenBank/DDBJ whole genome shotgun (WGS) entry which is preliminary data.</text>
</comment>
<dbReference type="EMBL" id="AOJG01000008">
    <property type="protein sequence ID" value="EMA63358.1"/>
    <property type="molecule type" value="Genomic_DNA"/>
</dbReference>
<sequence>MTDDAIDGRVGFETDGRTLCIRDALEGEEFPLRFDREPQPQPALHELFPVPVDRAVSFEAESVSIPSYASVMLRDADGDLVARLDDSMEFPRGTYFLDINGVTKALVRIPDVAISATGAADLEAVDLTFDRPTTVTVGARSLHTRPEATITVPDDPAALAEAVSVFGSSIKEFTPERSWPTLRGYPPRIRVGNELDVPSPLVAPDTGVEVVVRPTYEDIYRLSTLAYYLGARVVVGDAPALRLDTGYVETLPSEGVALEDRVEELLRTWFFLDTLARTEGYHESDRYEYEQVGPKLPFYPPNLTDLSMSERLMEYLEVDPKIVDPYMPEWPTEAVLRPVPEAAELLPHLAHVLAPIRVRGSADPTADAPVALATSPWLGPGEADVGTGDVPVPDESPIPSGTAVLIPDSYENRLTETTTARGDVRIVVLADSAERAGEFRRALSDPAIPDGIDSWEVIGAPDADTVTAVLSDPEVDIAYCGLPVEDGRVAAANGAVSVADLGGAPSQVVFEGVTETAVGISAVDNGGLSSILVESALDPDLFRSLIGLLSSGVPTAASIALSGVGDAVRTRIVGDPGVEIASHNQLLMQVVRAWSESPASHRIERGSVLSLSARIGTEQKQLFDEQQPINELSGRLRVDGSPLDSSELLVALNQGDSVVQLNGRLLLPEDVETEADIARLARQHLSDDAESQERVYERRSE</sequence>
<evidence type="ECO:0000313" key="1">
    <source>
        <dbReference type="EMBL" id="EMA63358.1"/>
    </source>
</evidence>
<name>M0P0J0_9EURY</name>
<keyword evidence="2" id="KW-1185">Reference proteome</keyword>
<dbReference type="RefSeq" id="WP_008003819.1">
    <property type="nucleotide sequence ID" value="NZ_AOJG01000008.1"/>
</dbReference>
<reference evidence="1 2" key="1">
    <citation type="journal article" date="2014" name="PLoS Genet.">
        <title>Phylogenetically driven sequencing of extremely halophilic archaea reveals strategies for static and dynamic osmo-response.</title>
        <authorList>
            <person name="Becker E.A."/>
            <person name="Seitzer P.M."/>
            <person name="Tritt A."/>
            <person name="Larsen D."/>
            <person name="Krusor M."/>
            <person name="Yao A.I."/>
            <person name="Wu D."/>
            <person name="Madern D."/>
            <person name="Eisen J.A."/>
            <person name="Darling A.E."/>
            <person name="Facciotti M.T."/>
        </authorList>
    </citation>
    <scope>NUCLEOTIDE SEQUENCE [LARGE SCALE GENOMIC DNA]</scope>
    <source>
        <strain evidence="1 2">DSM 21995</strain>
    </source>
</reference>
<dbReference type="OrthoDB" id="269729at2157"/>
<accession>M0P0J0</accession>
<gene>
    <name evidence="1" type="ORF">C469_03215</name>
</gene>
<dbReference type="STRING" id="1227482.C469_03215"/>
<protein>
    <submittedName>
        <fullName evidence="1">Uncharacterized protein</fullName>
    </submittedName>
</protein>
<dbReference type="PATRIC" id="fig|1227482.3.peg.646"/>
<proteinExistence type="predicted"/>
<dbReference type="Proteomes" id="UP000011650">
    <property type="component" value="Unassembled WGS sequence"/>
</dbReference>
<evidence type="ECO:0000313" key="2">
    <source>
        <dbReference type="Proteomes" id="UP000011650"/>
    </source>
</evidence>